<protein>
    <submittedName>
        <fullName evidence="2">Uncharacterized protein</fullName>
    </submittedName>
</protein>
<keyword evidence="1" id="KW-0732">Signal</keyword>
<comment type="caution">
    <text evidence="2">The sequence shown here is derived from an EMBL/GenBank/DDBJ whole genome shotgun (WGS) entry which is preliminary data.</text>
</comment>
<feature type="signal peptide" evidence="1">
    <location>
        <begin position="1"/>
        <end position="26"/>
    </location>
</feature>
<evidence type="ECO:0000313" key="3">
    <source>
        <dbReference type="Proteomes" id="UP000436088"/>
    </source>
</evidence>
<name>A0A6A2YKQ7_HIBSY</name>
<accession>A0A6A2YKQ7</accession>
<dbReference type="Pfam" id="PF04578">
    <property type="entry name" value="DUF594"/>
    <property type="match status" value="1"/>
</dbReference>
<organism evidence="2 3">
    <name type="scientific">Hibiscus syriacus</name>
    <name type="common">Rose of Sharon</name>
    <dbReference type="NCBI Taxonomy" id="106335"/>
    <lineage>
        <taxon>Eukaryota</taxon>
        <taxon>Viridiplantae</taxon>
        <taxon>Streptophyta</taxon>
        <taxon>Embryophyta</taxon>
        <taxon>Tracheophyta</taxon>
        <taxon>Spermatophyta</taxon>
        <taxon>Magnoliopsida</taxon>
        <taxon>eudicotyledons</taxon>
        <taxon>Gunneridae</taxon>
        <taxon>Pentapetalae</taxon>
        <taxon>rosids</taxon>
        <taxon>malvids</taxon>
        <taxon>Malvales</taxon>
        <taxon>Malvaceae</taxon>
        <taxon>Malvoideae</taxon>
        <taxon>Hibiscus</taxon>
    </lineage>
</organism>
<dbReference type="AlphaFoldDB" id="A0A6A2YKQ7"/>
<sequence length="204" mass="23633">MFHLLIAYPFLLPVGIGLIRFRDTQADTKRFFKERLTLSRTKKENRIRCNKTPLQASDSEFEEQEEENTKSTYWKSLLRAMKFEQEPTMYQMIAACHMLLRENIDVLPGKVKGDSSKSVLFDACRLASALNGVTDKKVRWDMIRDVWLELLAYAASHSRGSQHCQQLRRGGELLTHVWLIMAHFGMSEQYQISKGYARALLTAK</sequence>
<dbReference type="PANTHER" id="PTHR31325">
    <property type="entry name" value="OS01G0798800 PROTEIN-RELATED"/>
    <property type="match status" value="1"/>
</dbReference>
<gene>
    <name evidence="2" type="ORF">F3Y22_tig00111440pilonHSYRG00021</name>
</gene>
<dbReference type="Proteomes" id="UP000436088">
    <property type="component" value="Unassembled WGS sequence"/>
</dbReference>
<keyword evidence="3" id="KW-1185">Reference proteome</keyword>
<dbReference type="InterPro" id="IPR007658">
    <property type="entry name" value="DUF594"/>
</dbReference>
<dbReference type="EMBL" id="VEPZ02001343">
    <property type="protein sequence ID" value="KAE8678134.1"/>
    <property type="molecule type" value="Genomic_DNA"/>
</dbReference>
<reference evidence="2" key="1">
    <citation type="submission" date="2019-09" db="EMBL/GenBank/DDBJ databases">
        <title>Draft genome information of white flower Hibiscus syriacus.</title>
        <authorList>
            <person name="Kim Y.-M."/>
        </authorList>
    </citation>
    <scope>NUCLEOTIDE SEQUENCE [LARGE SCALE GENOMIC DNA]</scope>
    <source>
        <strain evidence="2">YM2019G1</strain>
    </source>
</reference>
<evidence type="ECO:0000313" key="2">
    <source>
        <dbReference type="EMBL" id="KAE8678134.1"/>
    </source>
</evidence>
<evidence type="ECO:0000256" key="1">
    <source>
        <dbReference type="SAM" id="SignalP"/>
    </source>
</evidence>
<proteinExistence type="predicted"/>
<feature type="chain" id="PRO_5025339739" evidence="1">
    <location>
        <begin position="27"/>
        <end position="204"/>
    </location>
</feature>